<dbReference type="EMBL" id="NQWH01000004">
    <property type="protein sequence ID" value="PHP28735.1"/>
    <property type="molecule type" value="Genomic_DNA"/>
</dbReference>
<evidence type="ECO:0000259" key="8">
    <source>
        <dbReference type="PROSITE" id="PS50109"/>
    </source>
</evidence>
<proteinExistence type="predicted"/>
<dbReference type="EC" id="2.7.13.3" evidence="2"/>
<keyword evidence="7" id="KW-0067">ATP-binding</keyword>
<dbReference type="PROSITE" id="PS50109">
    <property type="entry name" value="HIS_KIN"/>
    <property type="match status" value="1"/>
</dbReference>
<sequence length="388" mass="41396">MRLTTLKIEADEDIVRLRMVGQEVARHCGFAKFAETRIVTALLELGRNIVQHGGGGRMTLSLEPRAGALELVVEAIDQGPGIPDLEARLGGAAPLPGAARRPGLGLGLRGVQRIADRLDIESGAEGTRIRAGFDTGLPAAGTAQTAAAIGEALAALRRADPAAMLAQQNRDLLDAIEERDLLMAEVHHRTKNNLALVTGLMRLSRSAAASDETKKVLRDLELRVKAITAIHDQLQRAAAADSAALLPLLRDVAEQTRQAFSTSDQEIEIVVEGDALHLTGSAVTDLALAAGELLTNACKHAFAGRARGRLELRLRRADGMLTLTVADDGCGLAPGMERPERSESLGWRMIRTMVQKHAGFIRTENREEGGGLSVELGFDEAQLGLVDP</sequence>
<dbReference type="InterPro" id="IPR011102">
    <property type="entry name" value="Sig_transdc_His_kinase_HWE"/>
</dbReference>
<keyword evidence="10" id="KW-1185">Reference proteome</keyword>
<dbReference type="Pfam" id="PF07568">
    <property type="entry name" value="HisKA_2"/>
    <property type="match status" value="1"/>
</dbReference>
<evidence type="ECO:0000256" key="2">
    <source>
        <dbReference type="ARBA" id="ARBA00012438"/>
    </source>
</evidence>
<evidence type="ECO:0000256" key="5">
    <source>
        <dbReference type="ARBA" id="ARBA00022741"/>
    </source>
</evidence>
<dbReference type="Gene3D" id="3.30.450.20">
    <property type="entry name" value="PAS domain"/>
    <property type="match status" value="1"/>
</dbReference>
<dbReference type="AlphaFoldDB" id="A0A2G1MJ10"/>
<dbReference type="OrthoDB" id="489241at2"/>
<evidence type="ECO:0000256" key="7">
    <source>
        <dbReference type="ARBA" id="ARBA00022840"/>
    </source>
</evidence>
<feature type="domain" description="Histidine kinase" evidence="8">
    <location>
        <begin position="185"/>
        <end position="380"/>
    </location>
</feature>
<dbReference type="InterPro" id="IPR036890">
    <property type="entry name" value="HATPase_C_sf"/>
</dbReference>
<keyword evidence="4" id="KW-0808">Transferase</keyword>
<evidence type="ECO:0000313" key="10">
    <source>
        <dbReference type="Proteomes" id="UP000221860"/>
    </source>
</evidence>
<dbReference type="InterPro" id="IPR003594">
    <property type="entry name" value="HATPase_dom"/>
</dbReference>
<evidence type="ECO:0000256" key="4">
    <source>
        <dbReference type="ARBA" id="ARBA00022679"/>
    </source>
</evidence>
<dbReference type="InterPro" id="IPR005467">
    <property type="entry name" value="His_kinase_dom"/>
</dbReference>
<reference evidence="9 10" key="1">
    <citation type="submission" date="2017-08" db="EMBL/GenBank/DDBJ databases">
        <title>Draft Genome Sequence of Loktanella cinnabarina Strain XM1, Isolated from Coastal Surface Water.</title>
        <authorList>
            <person name="Ma R."/>
            <person name="Wang J."/>
            <person name="Wang Q."/>
            <person name="Ma Z."/>
            <person name="Li J."/>
            <person name="Chen L."/>
        </authorList>
    </citation>
    <scope>NUCLEOTIDE SEQUENCE [LARGE SCALE GENOMIC DNA]</scope>
    <source>
        <strain evidence="9 10">XM1</strain>
    </source>
</reference>
<protein>
    <recommendedName>
        <fullName evidence="2">histidine kinase</fullName>
        <ecNumber evidence="2">2.7.13.3</ecNumber>
    </recommendedName>
</protein>
<evidence type="ECO:0000256" key="1">
    <source>
        <dbReference type="ARBA" id="ARBA00000085"/>
    </source>
</evidence>
<evidence type="ECO:0000313" key="9">
    <source>
        <dbReference type="EMBL" id="PHP28735.1"/>
    </source>
</evidence>
<accession>A0A2G1MJ10</accession>
<dbReference type="SMART" id="SM00387">
    <property type="entry name" value="HATPase_c"/>
    <property type="match status" value="2"/>
</dbReference>
<dbReference type="SUPFAM" id="SSF55874">
    <property type="entry name" value="ATPase domain of HSP90 chaperone/DNA topoisomerase II/histidine kinase"/>
    <property type="match status" value="2"/>
</dbReference>
<evidence type="ECO:0000256" key="3">
    <source>
        <dbReference type="ARBA" id="ARBA00022553"/>
    </source>
</evidence>
<keyword evidence="5" id="KW-0547">Nucleotide-binding</keyword>
<dbReference type="Proteomes" id="UP000221860">
    <property type="component" value="Unassembled WGS sequence"/>
</dbReference>
<dbReference type="GO" id="GO:0004673">
    <property type="term" value="F:protein histidine kinase activity"/>
    <property type="evidence" value="ECO:0007669"/>
    <property type="project" value="UniProtKB-EC"/>
</dbReference>
<keyword evidence="3" id="KW-0597">Phosphoprotein</keyword>
<dbReference type="PANTHER" id="PTHR41523:SF8">
    <property type="entry name" value="ETHYLENE RESPONSE SENSOR PROTEIN"/>
    <property type="match status" value="1"/>
</dbReference>
<name>A0A2G1MJ10_9RHOB</name>
<evidence type="ECO:0000256" key="6">
    <source>
        <dbReference type="ARBA" id="ARBA00022777"/>
    </source>
</evidence>
<organism evidence="9 10">
    <name type="scientific">Limimaricola cinnabarinus</name>
    <dbReference type="NCBI Taxonomy" id="1125964"/>
    <lineage>
        <taxon>Bacteria</taxon>
        <taxon>Pseudomonadati</taxon>
        <taxon>Pseudomonadota</taxon>
        <taxon>Alphaproteobacteria</taxon>
        <taxon>Rhodobacterales</taxon>
        <taxon>Paracoccaceae</taxon>
        <taxon>Limimaricola</taxon>
    </lineage>
</organism>
<dbReference type="Pfam" id="PF13581">
    <property type="entry name" value="HATPase_c_2"/>
    <property type="match status" value="2"/>
</dbReference>
<gene>
    <name evidence="9" type="ORF">CJ301_03265</name>
</gene>
<comment type="caution">
    <text evidence="9">The sequence shown here is derived from an EMBL/GenBank/DDBJ whole genome shotgun (WGS) entry which is preliminary data.</text>
</comment>
<dbReference type="Gene3D" id="3.30.565.10">
    <property type="entry name" value="Histidine kinase-like ATPase, C-terminal domain"/>
    <property type="match status" value="2"/>
</dbReference>
<comment type="catalytic activity">
    <reaction evidence="1">
        <text>ATP + protein L-histidine = ADP + protein N-phospho-L-histidine.</text>
        <dbReference type="EC" id="2.7.13.3"/>
    </reaction>
</comment>
<keyword evidence="6" id="KW-0418">Kinase</keyword>
<dbReference type="PANTHER" id="PTHR41523">
    <property type="entry name" value="TWO-COMPONENT SYSTEM SENSOR PROTEIN"/>
    <property type="match status" value="1"/>
</dbReference>
<dbReference type="GO" id="GO:0005524">
    <property type="term" value="F:ATP binding"/>
    <property type="evidence" value="ECO:0007669"/>
    <property type="project" value="UniProtKB-KW"/>
</dbReference>
<dbReference type="SMART" id="SM00911">
    <property type="entry name" value="HWE_HK"/>
    <property type="match status" value="1"/>
</dbReference>
<dbReference type="RefSeq" id="WP_099274250.1">
    <property type="nucleotide sequence ID" value="NZ_CANMUC010000006.1"/>
</dbReference>
<dbReference type="InterPro" id="IPR011495">
    <property type="entry name" value="Sig_transdc_His_kin_sub2_dim/P"/>
</dbReference>